<feature type="active site" description="Charge relay system" evidence="5">
    <location>
        <position position="185"/>
    </location>
</feature>
<keyword evidence="4" id="KW-0378">Hydrolase</keyword>
<organism evidence="8 9">
    <name type="scientific">Macrolepiota fuliginosa MF-IS2</name>
    <dbReference type="NCBI Taxonomy" id="1400762"/>
    <lineage>
        <taxon>Eukaryota</taxon>
        <taxon>Fungi</taxon>
        <taxon>Dikarya</taxon>
        <taxon>Basidiomycota</taxon>
        <taxon>Agaricomycotina</taxon>
        <taxon>Agaricomycetes</taxon>
        <taxon>Agaricomycetidae</taxon>
        <taxon>Agaricales</taxon>
        <taxon>Agaricineae</taxon>
        <taxon>Agaricaceae</taxon>
        <taxon>Macrolepiota</taxon>
    </lineage>
</organism>
<keyword evidence="9" id="KW-1185">Reference proteome</keyword>
<evidence type="ECO:0000313" key="9">
    <source>
        <dbReference type="Proteomes" id="UP000807342"/>
    </source>
</evidence>
<evidence type="ECO:0000256" key="5">
    <source>
        <dbReference type="PIRSR" id="PIRSR001221-1"/>
    </source>
</evidence>
<name>A0A9P5X8U6_9AGAR</name>
<dbReference type="OrthoDB" id="6428749at2759"/>
<gene>
    <name evidence="8" type="ORF">P691DRAFT_776718</name>
</gene>
<dbReference type="PANTHER" id="PTHR46072:SF10">
    <property type="entry name" value="ACETAMIDASE"/>
    <property type="match status" value="1"/>
</dbReference>
<sequence length="555" mass="61562">MFSYFAHRKACRTKQDERSAIVRNLWHPVMDKPVSQGDLDILNKPIAQIVTEVKSDQLDPLDVLSTYTRKALRAHVATNCLTEILVASARRYAKACNKEGPLAGVPVSLKDTVSVEGYDNCIGYSSWVGKPAKRDSALVRLLRDAGAVPFVKTNVPVTLLSFESVNDVFGRTTNPHKNTHSPGGSTGGEAALLAYGGSRIGIGTDVAGSVRVPAHYSGIYSVKASTGRFPKVGNATSIPGQEGIPAVVSPMARTLEDLDYFWKAVVGMKPWMYDHTCHPIPWRPFTVPRDRPLRWGVMRSDGFVKISPACERALDTVVEALRKHGHEVLDILPPNPYDGIRIGSQLLLADGTQICTGPIRAFEFNDPGVIEALRMMNLPTILRKLYAFYIRYIKRDKVYAGLIDDFSVKSTKESWNLIAQREAYKNQWFEFWNKEQLDFVLTVPNSLPAVPHGGMKKGWRSCGYSFLFNILDYTAGVMPVTKVDAARDGLLPSFKSTNAIEAGAYAMYNARDMHGLPVGIQVVGKRLEEEKVLEGMKIIEELLRIEGKAYELIPF</sequence>
<dbReference type="GO" id="GO:0004040">
    <property type="term" value="F:amidase activity"/>
    <property type="evidence" value="ECO:0007669"/>
    <property type="project" value="UniProtKB-EC"/>
</dbReference>
<proteinExistence type="inferred from homology"/>
<dbReference type="EMBL" id="MU151236">
    <property type="protein sequence ID" value="KAF9446629.1"/>
    <property type="molecule type" value="Genomic_DNA"/>
</dbReference>
<dbReference type="PANTHER" id="PTHR46072">
    <property type="entry name" value="AMIDASE-RELATED-RELATED"/>
    <property type="match status" value="1"/>
</dbReference>
<feature type="binding site" evidence="6">
    <location>
        <position position="185"/>
    </location>
    <ligand>
        <name>substrate</name>
    </ligand>
</feature>
<dbReference type="SUPFAM" id="SSF75304">
    <property type="entry name" value="Amidase signature (AS) enzymes"/>
    <property type="match status" value="1"/>
</dbReference>
<comment type="caution">
    <text evidence="8">The sequence shown here is derived from an EMBL/GenBank/DDBJ whole genome shotgun (WGS) entry which is preliminary data.</text>
</comment>
<evidence type="ECO:0000256" key="2">
    <source>
        <dbReference type="ARBA" id="ARBA00009199"/>
    </source>
</evidence>
<evidence type="ECO:0000256" key="6">
    <source>
        <dbReference type="PIRSR" id="PIRSR001221-2"/>
    </source>
</evidence>
<dbReference type="Pfam" id="PF01425">
    <property type="entry name" value="Amidase"/>
    <property type="match status" value="1"/>
</dbReference>
<feature type="active site" description="Charge relay system" evidence="5">
    <location>
        <position position="110"/>
    </location>
</feature>
<evidence type="ECO:0000313" key="8">
    <source>
        <dbReference type="EMBL" id="KAF9446629.1"/>
    </source>
</evidence>
<feature type="binding site" evidence="6">
    <location>
        <position position="159"/>
    </location>
    <ligand>
        <name>substrate</name>
    </ligand>
</feature>
<evidence type="ECO:0000256" key="3">
    <source>
        <dbReference type="ARBA" id="ARBA00012922"/>
    </source>
</evidence>
<feature type="binding site" evidence="6">
    <location>
        <begin position="206"/>
        <end position="209"/>
    </location>
    <ligand>
        <name>substrate</name>
    </ligand>
</feature>
<evidence type="ECO:0000256" key="4">
    <source>
        <dbReference type="ARBA" id="ARBA00022801"/>
    </source>
</evidence>
<feature type="active site" description="Acyl-ester intermediate" evidence="5">
    <location>
        <position position="209"/>
    </location>
</feature>
<comment type="catalytic activity">
    <reaction evidence="1">
        <text>a monocarboxylic acid amide + H2O = a monocarboxylate + NH4(+)</text>
        <dbReference type="Rhea" id="RHEA:12020"/>
        <dbReference type="ChEBI" id="CHEBI:15377"/>
        <dbReference type="ChEBI" id="CHEBI:28938"/>
        <dbReference type="ChEBI" id="CHEBI:35757"/>
        <dbReference type="ChEBI" id="CHEBI:83628"/>
        <dbReference type="EC" id="3.5.1.4"/>
    </reaction>
</comment>
<dbReference type="InterPro" id="IPR036928">
    <property type="entry name" value="AS_sf"/>
</dbReference>
<dbReference type="FunFam" id="3.90.1300.10:FF:000003">
    <property type="entry name" value="Amidase signature enzyme"/>
    <property type="match status" value="1"/>
</dbReference>
<dbReference type="AlphaFoldDB" id="A0A9P5X8U6"/>
<reference evidence="8" key="1">
    <citation type="submission" date="2020-11" db="EMBL/GenBank/DDBJ databases">
        <authorList>
            <consortium name="DOE Joint Genome Institute"/>
            <person name="Ahrendt S."/>
            <person name="Riley R."/>
            <person name="Andreopoulos W."/>
            <person name="Labutti K."/>
            <person name="Pangilinan J."/>
            <person name="Ruiz-Duenas F.J."/>
            <person name="Barrasa J.M."/>
            <person name="Sanchez-Garcia M."/>
            <person name="Camarero S."/>
            <person name="Miyauchi S."/>
            <person name="Serrano A."/>
            <person name="Linde D."/>
            <person name="Babiker R."/>
            <person name="Drula E."/>
            <person name="Ayuso-Fernandez I."/>
            <person name="Pacheco R."/>
            <person name="Padilla G."/>
            <person name="Ferreira P."/>
            <person name="Barriuso J."/>
            <person name="Kellner H."/>
            <person name="Castanera R."/>
            <person name="Alfaro M."/>
            <person name="Ramirez L."/>
            <person name="Pisabarro A.G."/>
            <person name="Kuo A."/>
            <person name="Tritt A."/>
            <person name="Lipzen A."/>
            <person name="He G."/>
            <person name="Yan M."/>
            <person name="Ng V."/>
            <person name="Cullen D."/>
            <person name="Martin F."/>
            <person name="Rosso M.-N."/>
            <person name="Henrissat B."/>
            <person name="Hibbett D."/>
            <person name="Martinez A.T."/>
            <person name="Grigoriev I.V."/>
        </authorList>
    </citation>
    <scope>NUCLEOTIDE SEQUENCE</scope>
    <source>
        <strain evidence="8">MF-IS2</strain>
    </source>
</reference>
<dbReference type="Proteomes" id="UP000807342">
    <property type="component" value="Unassembled WGS sequence"/>
</dbReference>
<feature type="domain" description="Amidase" evidence="7">
    <location>
        <begin position="62"/>
        <end position="533"/>
    </location>
</feature>
<evidence type="ECO:0000259" key="7">
    <source>
        <dbReference type="Pfam" id="PF01425"/>
    </source>
</evidence>
<dbReference type="InterPro" id="IPR023631">
    <property type="entry name" value="Amidase_dom"/>
</dbReference>
<comment type="similarity">
    <text evidence="2">Belongs to the amidase family.</text>
</comment>
<dbReference type="EC" id="3.5.1.4" evidence="3"/>
<accession>A0A9P5X8U6</accession>
<dbReference type="Gene3D" id="3.90.1300.10">
    <property type="entry name" value="Amidase signature (AS) domain"/>
    <property type="match status" value="1"/>
</dbReference>
<evidence type="ECO:0000256" key="1">
    <source>
        <dbReference type="ARBA" id="ARBA00001311"/>
    </source>
</evidence>
<protein>
    <recommendedName>
        <fullName evidence="3">amidase</fullName>
        <ecNumber evidence="3">3.5.1.4</ecNumber>
    </recommendedName>
</protein>
<dbReference type="PIRSF" id="PIRSF001221">
    <property type="entry name" value="Amidase_fungi"/>
    <property type="match status" value="1"/>
</dbReference>